<dbReference type="GO" id="GO:0016705">
    <property type="term" value="F:oxidoreductase activity, acting on paired donors, with incorporation or reduction of molecular oxygen"/>
    <property type="evidence" value="ECO:0007669"/>
    <property type="project" value="InterPro"/>
</dbReference>
<comment type="cofactor">
    <cofactor evidence="1 14">
        <name>heme</name>
        <dbReference type="ChEBI" id="CHEBI:30413"/>
    </cofactor>
</comment>
<reference evidence="16 17" key="1">
    <citation type="submission" date="2016-03" db="EMBL/GenBank/DDBJ databases">
        <title>Cyphomyrmex costatus WGS genome.</title>
        <authorList>
            <person name="Nygaard S."/>
            <person name="Hu H."/>
            <person name="Boomsma J."/>
            <person name="Zhang G."/>
        </authorList>
    </citation>
    <scope>NUCLEOTIDE SEQUENCE [LARGE SCALE GENOMIC DNA]</scope>
    <source>
        <strain evidence="16">MS0001</strain>
        <tissue evidence="16">Whole body</tissue>
    </source>
</reference>
<evidence type="ECO:0000256" key="11">
    <source>
        <dbReference type="ARBA" id="ARBA00023004"/>
    </source>
</evidence>
<evidence type="ECO:0000256" key="6">
    <source>
        <dbReference type="ARBA" id="ARBA00022617"/>
    </source>
</evidence>
<dbReference type="Pfam" id="PF00067">
    <property type="entry name" value="p450"/>
    <property type="match status" value="1"/>
</dbReference>
<dbReference type="STRING" id="456900.A0A151IPH5"/>
<proteinExistence type="inferred from homology"/>
<keyword evidence="12 15" id="KW-0503">Monooxygenase</keyword>
<accession>A0A151IPH5</accession>
<dbReference type="SUPFAM" id="SSF48264">
    <property type="entry name" value="Cytochrome P450"/>
    <property type="match status" value="1"/>
</dbReference>
<keyword evidence="6 14" id="KW-0349">Heme</keyword>
<dbReference type="GO" id="GO:0004497">
    <property type="term" value="F:monooxygenase activity"/>
    <property type="evidence" value="ECO:0007669"/>
    <property type="project" value="UniProtKB-KW"/>
</dbReference>
<dbReference type="InterPro" id="IPR036396">
    <property type="entry name" value="Cyt_P450_sf"/>
</dbReference>
<evidence type="ECO:0000256" key="15">
    <source>
        <dbReference type="RuleBase" id="RU000461"/>
    </source>
</evidence>
<dbReference type="PANTHER" id="PTHR24291:SF189">
    <property type="entry name" value="CYTOCHROME P450 4C3-RELATED"/>
    <property type="match status" value="1"/>
</dbReference>
<dbReference type="EMBL" id="KQ976862">
    <property type="protein sequence ID" value="KYN07863.1"/>
    <property type="molecule type" value="Genomic_DNA"/>
</dbReference>
<dbReference type="Proteomes" id="UP000078542">
    <property type="component" value="Unassembled WGS sequence"/>
</dbReference>
<evidence type="ECO:0000256" key="4">
    <source>
        <dbReference type="ARBA" id="ARBA00004406"/>
    </source>
</evidence>
<keyword evidence="8" id="KW-0256">Endoplasmic reticulum</keyword>
<keyword evidence="13" id="KW-0472">Membrane</keyword>
<dbReference type="PRINTS" id="PR00463">
    <property type="entry name" value="EP450I"/>
</dbReference>
<dbReference type="InterPro" id="IPR001128">
    <property type="entry name" value="Cyt_P450"/>
</dbReference>
<feature type="binding site" description="axial binding residue" evidence="14">
    <location>
        <position position="292"/>
    </location>
    <ligand>
        <name>heme</name>
        <dbReference type="ChEBI" id="CHEBI:30413"/>
    </ligand>
    <ligandPart>
        <name>Fe</name>
        <dbReference type="ChEBI" id="CHEBI:18248"/>
    </ligandPart>
</feature>
<dbReference type="PRINTS" id="PR00385">
    <property type="entry name" value="P450"/>
</dbReference>
<protein>
    <submittedName>
        <fullName evidence="16">Cytochrome P450 4V3</fullName>
    </submittedName>
</protein>
<dbReference type="InterPro" id="IPR002401">
    <property type="entry name" value="Cyt_P450_E_grp-I"/>
</dbReference>
<keyword evidence="11 14" id="KW-0408">Iron</keyword>
<comment type="subcellular location">
    <subcellularLocation>
        <location evidence="4">Endoplasmic reticulum membrane</location>
        <topology evidence="4">Peripheral membrane protein</topology>
    </subcellularLocation>
    <subcellularLocation>
        <location evidence="3">Microsome membrane</location>
        <topology evidence="3">Peripheral membrane protein</topology>
    </subcellularLocation>
</comment>
<comment type="function">
    <text evidence="2">May be involved in the metabolism of insect hormones and in the breakdown of synthetic insecticides.</text>
</comment>
<feature type="non-terminal residue" evidence="16">
    <location>
        <position position="1"/>
    </location>
</feature>
<evidence type="ECO:0000256" key="1">
    <source>
        <dbReference type="ARBA" id="ARBA00001971"/>
    </source>
</evidence>
<evidence type="ECO:0000256" key="8">
    <source>
        <dbReference type="ARBA" id="ARBA00022824"/>
    </source>
</evidence>
<keyword evidence="9" id="KW-0492">Microsome</keyword>
<evidence type="ECO:0000256" key="12">
    <source>
        <dbReference type="ARBA" id="ARBA00023033"/>
    </source>
</evidence>
<evidence type="ECO:0000256" key="2">
    <source>
        <dbReference type="ARBA" id="ARBA00003690"/>
    </source>
</evidence>
<dbReference type="GO" id="GO:0020037">
    <property type="term" value="F:heme binding"/>
    <property type="evidence" value="ECO:0007669"/>
    <property type="project" value="InterPro"/>
</dbReference>
<evidence type="ECO:0000256" key="10">
    <source>
        <dbReference type="ARBA" id="ARBA00023002"/>
    </source>
</evidence>
<keyword evidence="10 15" id="KW-0560">Oxidoreductase</keyword>
<dbReference type="AlphaFoldDB" id="A0A151IPH5"/>
<evidence type="ECO:0000256" key="5">
    <source>
        <dbReference type="ARBA" id="ARBA00010617"/>
    </source>
</evidence>
<name>A0A151IPH5_9HYME</name>
<sequence>IWIENRKNIAPTFSTIMMKEFFNVFVQESLVLIEDLEEIALNGNEIICFDYLYRCTIQITCDIWRYRFRNIYIIPDIIFNLTSLGKKQRECINISHSIVEKMIQQRTNELSTMSTNGDISHKRFVDIFMRLFSDEKFTQKEIIDNVVTMIGAAADTTAATLNFVIFMLANFSEIQEKAYKELLEIYGTETPKNAPVKYEDLQHMNYLDCVIKETLRLFPSIPMIGRILTEDLKIGEFVIPKGTDVIISIIRMHRNEKYWPNPLMFDPDRFLSEKTNCLPYYFMPFSDGSRNCIGAKYAMMSMKVILATLIRMFVFKLNHSIEIDKIKLNSDIVLSTVEPLKIKIEKRNLFYSK</sequence>
<evidence type="ECO:0000313" key="17">
    <source>
        <dbReference type="Proteomes" id="UP000078542"/>
    </source>
</evidence>
<comment type="similarity">
    <text evidence="5 15">Belongs to the cytochrome P450 family.</text>
</comment>
<dbReference type="PROSITE" id="PS00086">
    <property type="entry name" value="CYTOCHROME_P450"/>
    <property type="match status" value="1"/>
</dbReference>
<dbReference type="InterPro" id="IPR017972">
    <property type="entry name" value="Cyt_P450_CS"/>
</dbReference>
<dbReference type="PANTHER" id="PTHR24291">
    <property type="entry name" value="CYTOCHROME P450 FAMILY 4"/>
    <property type="match status" value="1"/>
</dbReference>
<keyword evidence="7 14" id="KW-0479">Metal-binding</keyword>
<dbReference type="GO" id="GO:0005506">
    <property type="term" value="F:iron ion binding"/>
    <property type="evidence" value="ECO:0007669"/>
    <property type="project" value="InterPro"/>
</dbReference>
<organism evidence="16 17">
    <name type="scientific">Cyphomyrmex costatus</name>
    <dbReference type="NCBI Taxonomy" id="456900"/>
    <lineage>
        <taxon>Eukaryota</taxon>
        <taxon>Metazoa</taxon>
        <taxon>Ecdysozoa</taxon>
        <taxon>Arthropoda</taxon>
        <taxon>Hexapoda</taxon>
        <taxon>Insecta</taxon>
        <taxon>Pterygota</taxon>
        <taxon>Neoptera</taxon>
        <taxon>Endopterygota</taxon>
        <taxon>Hymenoptera</taxon>
        <taxon>Apocrita</taxon>
        <taxon>Aculeata</taxon>
        <taxon>Formicoidea</taxon>
        <taxon>Formicidae</taxon>
        <taxon>Myrmicinae</taxon>
        <taxon>Cyphomyrmex</taxon>
    </lineage>
</organism>
<dbReference type="Gene3D" id="1.10.630.10">
    <property type="entry name" value="Cytochrome P450"/>
    <property type="match status" value="1"/>
</dbReference>
<dbReference type="GO" id="GO:0005789">
    <property type="term" value="C:endoplasmic reticulum membrane"/>
    <property type="evidence" value="ECO:0007669"/>
    <property type="project" value="UniProtKB-SubCell"/>
</dbReference>
<evidence type="ECO:0000256" key="9">
    <source>
        <dbReference type="ARBA" id="ARBA00022848"/>
    </source>
</evidence>
<evidence type="ECO:0000256" key="7">
    <source>
        <dbReference type="ARBA" id="ARBA00022723"/>
    </source>
</evidence>
<gene>
    <name evidence="16" type="ORF">ALC62_01163</name>
</gene>
<evidence type="ECO:0000256" key="14">
    <source>
        <dbReference type="PIRSR" id="PIRSR602401-1"/>
    </source>
</evidence>
<evidence type="ECO:0000313" key="16">
    <source>
        <dbReference type="EMBL" id="KYN07863.1"/>
    </source>
</evidence>
<dbReference type="InterPro" id="IPR050196">
    <property type="entry name" value="Cytochrome_P450_Monoox"/>
</dbReference>
<evidence type="ECO:0000256" key="13">
    <source>
        <dbReference type="ARBA" id="ARBA00023136"/>
    </source>
</evidence>
<keyword evidence="17" id="KW-1185">Reference proteome</keyword>
<evidence type="ECO:0000256" key="3">
    <source>
        <dbReference type="ARBA" id="ARBA00004174"/>
    </source>
</evidence>